<dbReference type="EMBL" id="VIGI01000011">
    <property type="protein sequence ID" value="KAB8293980.1"/>
    <property type="molecule type" value="Genomic_DNA"/>
</dbReference>
<gene>
    <name evidence="1" type="ORF">EYC80_009447</name>
</gene>
<dbReference type="Proteomes" id="UP000326757">
    <property type="component" value="Unassembled WGS sequence"/>
</dbReference>
<accession>A0A5N6JY98</accession>
<evidence type="ECO:0000313" key="2">
    <source>
        <dbReference type="Proteomes" id="UP000326757"/>
    </source>
</evidence>
<protein>
    <submittedName>
        <fullName evidence="1">Uncharacterized protein</fullName>
    </submittedName>
</protein>
<name>A0A5N6JY98_MONLA</name>
<keyword evidence="2" id="KW-1185">Reference proteome</keyword>
<reference evidence="1 2" key="1">
    <citation type="submission" date="2019-06" db="EMBL/GenBank/DDBJ databases">
        <title>Genome Sequence of the Brown Rot Fungal Pathogen Monilinia laxa.</title>
        <authorList>
            <person name="De Miccolis Angelini R.M."/>
            <person name="Landi L."/>
            <person name="Abate D."/>
            <person name="Pollastro S."/>
            <person name="Romanazzi G."/>
            <person name="Faretra F."/>
        </authorList>
    </citation>
    <scope>NUCLEOTIDE SEQUENCE [LARGE SCALE GENOMIC DNA]</scope>
    <source>
        <strain evidence="1 2">Mlax316</strain>
    </source>
</reference>
<evidence type="ECO:0000313" key="1">
    <source>
        <dbReference type="EMBL" id="KAB8293980.1"/>
    </source>
</evidence>
<comment type="caution">
    <text evidence="1">The sequence shown here is derived from an EMBL/GenBank/DDBJ whole genome shotgun (WGS) entry which is preliminary data.</text>
</comment>
<organism evidence="1 2">
    <name type="scientific">Monilinia laxa</name>
    <name type="common">Brown rot fungus</name>
    <name type="synonym">Sclerotinia laxa</name>
    <dbReference type="NCBI Taxonomy" id="61186"/>
    <lineage>
        <taxon>Eukaryota</taxon>
        <taxon>Fungi</taxon>
        <taxon>Dikarya</taxon>
        <taxon>Ascomycota</taxon>
        <taxon>Pezizomycotina</taxon>
        <taxon>Leotiomycetes</taxon>
        <taxon>Helotiales</taxon>
        <taxon>Sclerotiniaceae</taxon>
        <taxon>Monilinia</taxon>
    </lineage>
</organism>
<dbReference type="AlphaFoldDB" id="A0A5N6JY98"/>
<proteinExistence type="predicted"/>
<sequence>MDTKVSSDVCWILDGSERITSAESASRKLNYNQSFYQDFSYCTRQYPQKRMGMSRKFYFRNPITIEIRKDHTP</sequence>